<proteinExistence type="predicted"/>
<name>A0A8T2IHG5_9PIPI</name>
<gene>
    <name evidence="1" type="ORF">GDO86_018809</name>
</gene>
<sequence>MSCSPVWFLPNPPLGLKTWDPLCMGGHVPCTAHFPLVGLPSKGGQIRHSGQVLYVLTLGSQERSVLCGPLSNRE</sequence>
<keyword evidence="2" id="KW-1185">Reference proteome</keyword>
<dbReference type="AlphaFoldDB" id="A0A8T2IHG5"/>
<reference evidence="1" key="1">
    <citation type="thesis" date="2020" institute="ProQuest LLC" country="789 East Eisenhower Parkway, Ann Arbor, MI, USA">
        <title>Comparative Genomics and Chromosome Evolution.</title>
        <authorList>
            <person name="Mudd A.B."/>
        </authorList>
    </citation>
    <scope>NUCLEOTIDE SEQUENCE</scope>
    <source>
        <strain evidence="1">Female2</strain>
        <tissue evidence="1">Blood</tissue>
    </source>
</reference>
<dbReference type="Proteomes" id="UP000812440">
    <property type="component" value="Unassembled WGS sequence"/>
</dbReference>
<accession>A0A8T2IHG5</accession>
<comment type="caution">
    <text evidence="1">The sequence shown here is derived from an EMBL/GenBank/DDBJ whole genome shotgun (WGS) entry which is preliminary data.</text>
</comment>
<evidence type="ECO:0000313" key="1">
    <source>
        <dbReference type="EMBL" id="KAG8431422.1"/>
    </source>
</evidence>
<dbReference type="EMBL" id="JAACNH010000207">
    <property type="protein sequence ID" value="KAG8431422.1"/>
    <property type="molecule type" value="Genomic_DNA"/>
</dbReference>
<protein>
    <submittedName>
        <fullName evidence="1">Uncharacterized protein</fullName>
    </submittedName>
</protein>
<organism evidence="1 2">
    <name type="scientific">Hymenochirus boettgeri</name>
    <name type="common">Congo dwarf clawed frog</name>
    <dbReference type="NCBI Taxonomy" id="247094"/>
    <lineage>
        <taxon>Eukaryota</taxon>
        <taxon>Metazoa</taxon>
        <taxon>Chordata</taxon>
        <taxon>Craniata</taxon>
        <taxon>Vertebrata</taxon>
        <taxon>Euteleostomi</taxon>
        <taxon>Amphibia</taxon>
        <taxon>Batrachia</taxon>
        <taxon>Anura</taxon>
        <taxon>Pipoidea</taxon>
        <taxon>Pipidae</taxon>
        <taxon>Pipinae</taxon>
        <taxon>Hymenochirus</taxon>
    </lineage>
</organism>
<evidence type="ECO:0000313" key="2">
    <source>
        <dbReference type="Proteomes" id="UP000812440"/>
    </source>
</evidence>